<gene>
    <name evidence="2" type="ORF">NSK_002109</name>
</gene>
<organism evidence="2 3">
    <name type="scientific">Nannochloropsis salina CCMP1776</name>
    <dbReference type="NCBI Taxonomy" id="1027361"/>
    <lineage>
        <taxon>Eukaryota</taxon>
        <taxon>Sar</taxon>
        <taxon>Stramenopiles</taxon>
        <taxon>Ochrophyta</taxon>
        <taxon>Eustigmatophyceae</taxon>
        <taxon>Eustigmatales</taxon>
        <taxon>Monodopsidaceae</taxon>
        <taxon>Microchloropsis</taxon>
        <taxon>Microchloropsis salina</taxon>
    </lineage>
</organism>
<sequence length="174" mass="19473">MLGATQGTTYVRVLNLTDQPIQIRAGERLTTASDMMDPGNQINLFSDTAGANSGDDPNPEDSKEAKDGSWIPVDLTSSNLSPQEKEEFDTMIRSKYKAFARDPEFPEKTGLLKLKLDTGSSRPLAQPPRRMPYAQDEFLQNKLLIKSRNYPTLGLTMGRPNRHCPTRRQSSTRD</sequence>
<dbReference type="OrthoDB" id="6783748at2759"/>
<feature type="region of interest" description="Disordered" evidence="1">
    <location>
        <begin position="150"/>
        <end position="174"/>
    </location>
</feature>
<evidence type="ECO:0000256" key="1">
    <source>
        <dbReference type="SAM" id="MobiDB-lite"/>
    </source>
</evidence>
<reference evidence="2 3" key="1">
    <citation type="submission" date="2019-01" db="EMBL/GenBank/DDBJ databases">
        <title>Nuclear Genome Assembly of the Microalgal Biofuel strain Nannochloropsis salina CCMP1776.</title>
        <authorList>
            <person name="Hovde B."/>
        </authorList>
    </citation>
    <scope>NUCLEOTIDE SEQUENCE [LARGE SCALE GENOMIC DNA]</scope>
    <source>
        <strain evidence="2 3">CCMP1776</strain>
    </source>
</reference>
<accession>A0A4D9D4H3</accession>
<proteinExistence type="predicted"/>
<comment type="caution">
    <text evidence="2">The sequence shown here is derived from an EMBL/GenBank/DDBJ whole genome shotgun (WGS) entry which is preliminary data.</text>
</comment>
<keyword evidence="3" id="KW-1185">Reference proteome</keyword>
<feature type="compositionally biased region" description="Polar residues" evidence="1">
    <location>
        <begin position="40"/>
        <end position="51"/>
    </location>
</feature>
<feature type="region of interest" description="Disordered" evidence="1">
    <location>
        <begin position="33"/>
        <end position="86"/>
    </location>
</feature>
<evidence type="ECO:0000313" key="2">
    <source>
        <dbReference type="EMBL" id="TFJ86452.1"/>
    </source>
</evidence>
<dbReference type="Proteomes" id="UP000355283">
    <property type="component" value="Unassembled WGS sequence"/>
</dbReference>
<dbReference type="AlphaFoldDB" id="A0A4D9D4H3"/>
<name>A0A4D9D4H3_9STRA</name>
<evidence type="ECO:0000313" key="3">
    <source>
        <dbReference type="Proteomes" id="UP000355283"/>
    </source>
</evidence>
<dbReference type="EMBL" id="SDOX01000008">
    <property type="protein sequence ID" value="TFJ86452.1"/>
    <property type="molecule type" value="Genomic_DNA"/>
</dbReference>
<protein>
    <submittedName>
        <fullName evidence="2">Uncharacterized protein</fullName>
    </submittedName>
</protein>